<comment type="caution">
    <text evidence="1">The sequence shown here is derived from an EMBL/GenBank/DDBJ whole genome shotgun (WGS) entry which is preliminary data.</text>
</comment>
<accession>A0A1Y3PJF0</accession>
<protein>
    <submittedName>
        <fullName evidence="1">Aspartyl-tRNA amidotransferase</fullName>
    </submittedName>
</protein>
<dbReference type="GO" id="GO:0016884">
    <property type="term" value="F:carbon-nitrogen ligase activity, with glutamine as amido-N-donor"/>
    <property type="evidence" value="ECO:0007669"/>
    <property type="project" value="InterPro"/>
</dbReference>
<evidence type="ECO:0000313" key="2">
    <source>
        <dbReference type="Proteomes" id="UP000196475"/>
    </source>
</evidence>
<name>A0A1Y3PJF0_9BACI</name>
<dbReference type="GO" id="GO:0016740">
    <property type="term" value="F:transferase activity"/>
    <property type="evidence" value="ECO:0007669"/>
    <property type="project" value="UniProtKB-KW"/>
</dbReference>
<dbReference type="Gene3D" id="1.10.1510.10">
    <property type="entry name" value="Uncharacterised protein YqeY/AIM41 PF09424, N-terminal domain"/>
    <property type="match status" value="1"/>
</dbReference>
<dbReference type="InterPro" id="IPR042184">
    <property type="entry name" value="YqeY/Aim41_N"/>
</dbReference>
<dbReference type="PANTHER" id="PTHR28055:SF1">
    <property type="entry name" value="ALTERED INHERITANCE OF MITOCHONDRIA PROTEIN 41, MITOCHONDRIAL"/>
    <property type="match status" value="1"/>
</dbReference>
<sequence>MVLAERLSEDLKQAMKEKDKLRLSVIRMVRAAIKNAEIEKRRPLNEDEIIDVLSRELKQRQESLQEFEKAGRQDLSEQVQQEIQILRQYLPEPLDDQALQELVKEAIQAVGAISKRDLGKVMSYLMPKVKGRADGKKVNQMVQQQLNQE</sequence>
<gene>
    <name evidence="1" type="ORF">BAA01_12790</name>
</gene>
<dbReference type="SUPFAM" id="SSF89095">
    <property type="entry name" value="GatB/YqeY motif"/>
    <property type="match status" value="1"/>
</dbReference>
<dbReference type="Pfam" id="PF09424">
    <property type="entry name" value="YqeY"/>
    <property type="match status" value="1"/>
</dbReference>
<dbReference type="InterPro" id="IPR003789">
    <property type="entry name" value="Asn/Gln_tRNA_amidoTrase-B-like"/>
</dbReference>
<reference evidence="2" key="1">
    <citation type="submission" date="2016-06" db="EMBL/GenBank/DDBJ databases">
        <authorList>
            <person name="Nascimento L."/>
            <person name="Pereira R.V."/>
            <person name="Martins L.F."/>
            <person name="Quaggio R.B."/>
            <person name="Silva A.M."/>
            <person name="Setubal J.C."/>
        </authorList>
    </citation>
    <scope>NUCLEOTIDE SEQUENCE [LARGE SCALE GENOMIC DNA]</scope>
</reference>
<dbReference type="Proteomes" id="UP000196475">
    <property type="component" value="Unassembled WGS sequence"/>
</dbReference>
<keyword evidence="1" id="KW-0808">Transferase</keyword>
<proteinExistence type="predicted"/>
<dbReference type="InterPro" id="IPR019004">
    <property type="entry name" value="YqeY/Aim41"/>
</dbReference>
<dbReference type="InterPro" id="IPR023168">
    <property type="entry name" value="GatB_Yqey_C_2"/>
</dbReference>
<dbReference type="Gene3D" id="1.10.10.410">
    <property type="match status" value="1"/>
</dbReference>
<evidence type="ECO:0000313" key="1">
    <source>
        <dbReference type="EMBL" id="OUM87473.1"/>
    </source>
</evidence>
<organism evidence="1 2">
    <name type="scientific">Bacillus thermozeamaize</name>
    <dbReference type="NCBI Taxonomy" id="230954"/>
    <lineage>
        <taxon>Bacteria</taxon>
        <taxon>Bacillati</taxon>
        <taxon>Bacillota</taxon>
        <taxon>Bacilli</taxon>
        <taxon>Bacillales</taxon>
        <taxon>Bacillaceae</taxon>
        <taxon>Bacillus</taxon>
    </lineage>
</organism>
<dbReference type="EMBL" id="LZRT01000075">
    <property type="protein sequence ID" value="OUM87473.1"/>
    <property type="molecule type" value="Genomic_DNA"/>
</dbReference>
<dbReference type="AlphaFoldDB" id="A0A1Y3PJF0"/>
<dbReference type="PANTHER" id="PTHR28055">
    <property type="entry name" value="ALTERED INHERITANCE OF MITOCHONDRIA PROTEIN 41, MITOCHONDRIAL"/>
    <property type="match status" value="1"/>
</dbReference>